<proteinExistence type="predicted"/>
<evidence type="ECO:0000313" key="2">
    <source>
        <dbReference type="Proteomes" id="UP000324222"/>
    </source>
</evidence>
<comment type="caution">
    <text evidence="1">The sequence shown here is derived from an EMBL/GenBank/DDBJ whole genome shotgun (WGS) entry which is preliminary data.</text>
</comment>
<reference evidence="1 2" key="1">
    <citation type="submission" date="2019-05" db="EMBL/GenBank/DDBJ databases">
        <title>Another draft genome of Portunus trituberculatus and its Hox gene families provides insights of decapod evolution.</title>
        <authorList>
            <person name="Jeong J.-H."/>
            <person name="Song I."/>
            <person name="Kim S."/>
            <person name="Choi T."/>
            <person name="Kim D."/>
            <person name="Ryu S."/>
            <person name="Kim W."/>
        </authorList>
    </citation>
    <scope>NUCLEOTIDE SEQUENCE [LARGE SCALE GENOMIC DNA]</scope>
    <source>
        <tissue evidence="1">Muscle</tissue>
    </source>
</reference>
<dbReference type="AlphaFoldDB" id="A0A5B7ILS6"/>
<keyword evidence="2" id="KW-1185">Reference proteome</keyword>
<organism evidence="1 2">
    <name type="scientific">Portunus trituberculatus</name>
    <name type="common">Swimming crab</name>
    <name type="synonym">Neptunus trituberculatus</name>
    <dbReference type="NCBI Taxonomy" id="210409"/>
    <lineage>
        <taxon>Eukaryota</taxon>
        <taxon>Metazoa</taxon>
        <taxon>Ecdysozoa</taxon>
        <taxon>Arthropoda</taxon>
        <taxon>Crustacea</taxon>
        <taxon>Multicrustacea</taxon>
        <taxon>Malacostraca</taxon>
        <taxon>Eumalacostraca</taxon>
        <taxon>Eucarida</taxon>
        <taxon>Decapoda</taxon>
        <taxon>Pleocyemata</taxon>
        <taxon>Brachyura</taxon>
        <taxon>Eubrachyura</taxon>
        <taxon>Portunoidea</taxon>
        <taxon>Portunidae</taxon>
        <taxon>Portuninae</taxon>
        <taxon>Portunus</taxon>
    </lineage>
</organism>
<dbReference type="EMBL" id="VSRR010056528">
    <property type="protein sequence ID" value="MPC81294.1"/>
    <property type="molecule type" value="Genomic_DNA"/>
</dbReference>
<accession>A0A5B7ILS6</accession>
<protein>
    <submittedName>
        <fullName evidence="1">Uncharacterized protein</fullName>
    </submittedName>
</protein>
<name>A0A5B7ILS6_PORTR</name>
<dbReference type="Proteomes" id="UP000324222">
    <property type="component" value="Unassembled WGS sequence"/>
</dbReference>
<gene>
    <name evidence="1" type="ORF">E2C01_075900</name>
</gene>
<evidence type="ECO:0000313" key="1">
    <source>
        <dbReference type="EMBL" id="MPC81294.1"/>
    </source>
</evidence>
<sequence>MEGCSTSLAKIVPLMSAPTVNKYRISSEAQQNMMHFVCHETSHMTGIFPATYNIYAHNKFPKNTEMLECTK</sequence>